<comment type="caution">
    <text evidence="6">The sequence shown here is derived from an EMBL/GenBank/DDBJ whole genome shotgun (WGS) entry which is preliminary data.</text>
</comment>
<comment type="similarity">
    <text evidence="1">Belongs to the Gfa family.</text>
</comment>
<feature type="domain" description="CENP-V/GFA" evidence="5">
    <location>
        <begin position="2"/>
        <end position="117"/>
    </location>
</feature>
<evidence type="ECO:0000256" key="3">
    <source>
        <dbReference type="ARBA" id="ARBA00022833"/>
    </source>
</evidence>
<keyword evidence="2" id="KW-0479">Metal-binding</keyword>
<evidence type="ECO:0000259" key="5">
    <source>
        <dbReference type="PROSITE" id="PS51891"/>
    </source>
</evidence>
<keyword evidence="7" id="KW-1185">Reference proteome</keyword>
<reference evidence="6 7" key="1">
    <citation type="journal article" date="2020" name="Arch. Microbiol.">
        <title>Bradyrhizobium uaiense sp. nov., a new highly efficient cowpea symbiont.</title>
        <authorList>
            <person name="Cabral Michel D."/>
            <person name="Azarias Guimaraes A."/>
            <person name="Martins da Costa E."/>
            <person name="Soares de Carvalho T."/>
            <person name="Balsanelli E."/>
            <person name="Willems A."/>
            <person name="Maltempi de Souza E."/>
            <person name="de Souza Moreira F.M."/>
        </authorList>
    </citation>
    <scope>NUCLEOTIDE SEQUENCE [LARGE SCALE GENOMIC DNA]</scope>
    <source>
        <strain evidence="6 7">UFLA 03-164</strain>
    </source>
</reference>
<name>A0A6P1BPD5_9BRAD</name>
<dbReference type="GO" id="GO:0016846">
    <property type="term" value="F:carbon-sulfur lyase activity"/>
    <property type="evidence" value="ECO:0007669"/>
    <property type="project" value="InterPro"/>
</dbReference>
<evidence type="ECO:0000256" key="4">
    <source>
        <dbReference type="ARBA" id="ARBA00023239"/>
    </source>
</evidence>
<keyword evidence="4" id="KW-0456">Lyase</keyword>
<dbReference type="Proteomes" id="UP000468531">
    <property type="component" value="Unassembled WGS sequence"/>
</dbReference>
<accession>A0A6P1BPD5</accession>
<dbReference type="Pfam" id="PF04828">
    <property type="entry name" value="GFA"/>
    <property type="match status" value="1"/>
</dbReference>
<dbReference type="SUPFAM" id="SSF51316">
    <property type="entry name" value="Mss4-like"/>
    <property type="match status" value="1"/>
</dbReference>
<protein>
    <submittedName>
        <fullName evidence="6">GFA family protein</fullName>
    </submittedName>
</protein>
<dbReference type="AlphaFoldDB" id="A0A6P1BPD5"/>
<dbReference type="EMBL" id="VKHP01000176">
    <property type="protein sequence ID" value="NEV00408.1"/>
    <property type="molecule type" value="Genomic_DNA"/>
</dbReference>
<dbReference type="Gene3D" id="3.90.1590.10">
    <property type="entry name" value="glutathione-dependent formaldehyde- activating enzyme (gfa)"/>
    <property type="match status" value="1"/>
</dbReference>
<evidence type="ECO:0000313" key="7">
    <source>
        <dbReference type="Proteomes" id="UP000468531"/>
    </source>
</evidence>
<dbReference type="PANTHER" id="PTHR33337:SF40">
    <property type="entry name" value="CENP-V_GFA DOMAIN-CONTAINING PROTEIN-RELATED"/>
    <property type="match status" value="1"/>
</dbReference>
<gene>
    <name evidence="6" type="ORF">FNJ47_32495</name>
</gene>
<dbReference type="PROSITE" id="PS51891">
    <property type="entry name" value="CENP_V_GFA"/>
    <property type="match status" value="1"/>
</dbReference>
<evidence type="ECO:0000256" key="2">
    <source>
        <dbReference type="ARBA" id="ARBA00022723"/>
    </source>
</evidence>
<dbReference type="InterPro" id="IPR011057">
    <property type="entry name" value="Mss4-like_sf"/>
</dbReference>
<dbReference type="InterPro" id="IPR006913">
    <property type="entry name" value="CENP-V/GFA"/>
</dbReference>
<organism evidence="6 7">
    <name type="scientific">Bradyrhizobium uaiense</name>
    <dbReference type="NCBI Taxonomy" id="2594946"/>
    <lineage>
        <taxon>Bacteria</taxon>
        <taxon>Pseudomonadati</taxon>
        <taxon>Pseudomonadota</taxon>
        <taxon>Alphaproteobacteria</taxon>
        <taxon>Hyphomicrobiales</taxon>
        <taxon>Nitrobacteraceae</taxon>
        <taxon>Bradyrhizobium</taxon>
    </lineage>
</organism>
<dbReference type="RefSeq" id="WP_163159974.1">
    <property type="nucleotide sequence ID" value="NZ_VKHP01000176.1"/>
</dbReference>
<dbReference type="GO" id="GO:0046872">
    <property type="term" value="F:metal ion binding"/>
    <property type="evidence" value="ECO:0007669"/>
    <property type="project" value="UniProtKB-KW"/>
</dbReference>
<sequence>MLRGGCHCGEIKFEMPDQAAFSTVCHCQDCRKQSGAPMLAWAMVPKAAVSLQGKPKVYSSSENGQRSFCPTCGTGLFFSNGILDQMGMMQVRIAALDDPNSIPPKVQVQTAERVRWVGSLHDLPAFERFPS</sequence>
<evidence type="ECO:0000256" key="1">
    <source>
        <dbReference type="ARBA" id="ARBA00005495"/>
    </source>
</evidence>
<dbReference type="PANTHER" id="PTHR33337">
    <property type="entry name" value="GFA DOMAIN-CONTAINING PROTEIN"/>
    <property type="match status" value="1"/>
</dbReference>
<proteinExistence type="inferred from homology"/>
<evidence type="ECO:0000313" key="6">
    <source>
        <dbReference type="EMBL" id="NEV00408.1"/>
    </source>
</evidence>
<keyword evidence="3" id="KW-0862">Zinc</keyword>